<evidence type="ECO:0000313" key="11">
    <source>
        <dbReference type="Proteomes" id="UP000241818"/>
    </source>
</evidence>
<dbReference type="OrthoDB" id="1077582at2759"/>
<evidence type="ECO:0000256" key="4">
    <source>
        <dbReference type="ARBA" id="ARBA00022679"/>
    </source>
</evidence>
<proteinExistence type="inferred from homology"/>
<keyword evidence="4" id="KW-0808">Transferase</keyword>
<dbReference type="PANTHER" id="PTHR31595">
    <property type="entry name" value="LONG-CHAIN-ALCOHOL O-FATTY-ACYLTRANSFERASE 3-RELATED"/>
    <property type="match status" value="1"/>
</dbReference>
<dbReference type="EMBL" id="KZ679008">
    <property type="protein sequence ID" value="PSS23038.1"/>
    <property type="molecule type" value="Genomic_DNA"/>
</dbReference>
<feature type="transmembrane region" description="Helical" evidence="8">
    <location>
        <begin position="277"/>
        <end position="296"/>
    </location>
</feature>
<evidence type="ECO:0000256" key="1">
    <source>
        <dbReference type="ARBA" id="ARBA00004141"/>
    </source>
</evidence>
<organism evidence="10 11">
    <name type="scientific">Amorphotheca resinae ATCC 22711</name>
    <dbReference type="NCBI Taxonomy" id="857342"/>
    <lineage>
        <taxon>Eukaryota</taxon>
        <taxon>Fungi</taxon>
        <taxon>Dikarya</taxon>
        <taxon>Ascomycota</taxon>
        <taxon>Pezizomycotina</taxon>
        <taxon>Leotiomycetes</taxon>
        <taxon>Helotiales</taxon>
        <taxon>Amorphothecaceae</taxon>
        <taxon>Amorphotheca</taxon>
    </lineage>
</organism>
<dbReference type="STRING" id="857342.A0A2T3B837"/>
<dbReference type="InParanoid" id="A0A2T3B837"/>
<feature type="transmembrane region" description="Helical" evidence="8">
    <location>
        <begin position="55"/>
        <end position="73"/>
    </location>
</feature>
<evidence type="ECO:0000256" key="6">
    <source>
        <dbReference type="ARBA" id="ARBA00022989"/>
    </source>
</evidence>
<name>A0A2T3B837_AMORE</name>
<sequence>MNISYPPVYDNIPPAIKQLGHEFPKAVAFLLIPVEFMYFAIYFHRKGFHKLYNTLALLSLATFWIAPVLSPISCGPARCLQNFAVAIGTMKLLDYFWGRRNAPLTYIGKAPPDWLFALIALTELRYESFTPNHIRVPKDRENFSEPLQLGIHVAAFAVLQSLPQHLPTVLAFEVLLAIYIIWTTMQLTLRYKSSPALFGPLYLADSLSGFWSETWHNAFASPCESLAYAPLRYGLPKYGVPVVVARSLGVLGAFTLMAIFHVYALEPILDREALTRIGLFFLVNGIATVAEAMVWGRKKHWLKCVLAWTFETSIASWAASGLHIPNGLSTIRWKALCDA</sequence>
<evidence type="ECO:0000259" key="9">
    <source>
        <dbReference type="Pfam" id="PF13813"/>
    </source>
</evidence>
<feature type="transmembrane region" description="Helical" evidence="8">
    <location>
        <begin position="165"/>
        <end position="182"/>
    </location>
</feature>
<dbReference type="GeneID" id="36571650"/>
<comment type="similarity">
    <text evidence="3">Belongs to the wax synthase family.</text>
</comment>
<evidence type="ECO:0000256" key="7">
    <source>
        <dbReference type="ARBA" id="ARBA00023136"/>
    </source>
</evidence>
<protein>
    <recommendedName>
        <fullName evidence="9">Wax synthase domain-containing protein</fullName>
    </recommendedName>
</protein>
<dbReference type="InterPro" id="IPR032805">
    <property type="entry name" value="Wax_synthase_dom"/>
</dbReference>
<evidence type="ECO:0000313" key="10">
    <source>
        <dbReference type="EMBL" id="PSS23038.1"/>
    </source>
</evidence>
<keyword evidence="7 8" id="KW-0472">Membrane</keyword>
<dbReference type="InterPro" id="IPR044851">
    <property type="entry name" value="Wax_synthase"/>
</dbReference>
<dbReference type="GO" id="GO:0006629">
    <property type="term" value="P:lipid metabolic process"/>
    <property type="evidence" value="ECO:0007669"/>
    <property type="project" value="InterPro"/>
</dbReference>
<dbReference type="RefSeq" id="XP_024723084.1">
    <property type="nucleotide sequence ID" value="XM_024863569.1"/>
</dbReference>
<keyword evidence="11" id="KW-1185">Reference proteome</keyword>
<evidence type="ECO:0000256" key="2">
    <source>
        <dbReference type="ARBA" id="ARBA00005179"/>
    </source>
</evidence>
<dbReference type="GO" id="GO:0008374">
    <property type="term" value="F:O-acyltransferase activity"/>
    <property type="evidence" value="ECO:0007669"/>
    <property type="project" value="InterPro"/>
</dbReference>
<keyword evidence="5 8" id="KW-0812">Transmembrane</keyword>
<feature type="transmembrane region" description="Helical" evidence="8">
    <location>
        <begin position="26"/>
        <end position="43"/>
    </location>
</feature>
<keyword evidence="6 8" id="KW-1133">Transmembrane helix</keyword>
<reference evidence="10 11" key="1">
    <citation type="journal article" date="2018" name="New Phytol.">
        <title>Comparative genomics and transcriptomics depict ericoid mycorrhizal fungi as versatile saprotrophs and plant mutualists.</title>
        <authorList>
            <person name="Martino E."/>
            <person name="Morin E."/>
            <person name="Grelet G.A."/>
            <person name="Kuo A."/>
            <person name="Kohler A."/>
            <person name="Daghino S."/>
            <person name="Barry K.W."/>
            <person name="Cichocki N."/>
            <person name="Clum A."/>
            <person name="Dockter R.B."/>
            <person name="Hainaut M."/>
            <person name="Kuo R.C."/>
            <person name="LaButti K."/>
            <person name="Lindahl B.D."/>
            <person name="Lindquist E.A."/>
            <person name="Lipzen A."/>
            <person name="Khouja H.R."/>
            <person name="Magnuson J."/>
            <person name="Murat C."/>
            <person name="Ohm R.A."/>
            <person name="Singer S.W."/>
            <person name="Spatafora J.W."/>
            <person name="Wang M."/>
            <person name="Veneault-Fourrey C."/>
            <person name="Henrissat B."/>
            <person name="Grigoriev I.V."/>
            <person name="Martin F.M."/>
            <person name="Perotto S."/>
        </authorList>
    </citation>
    <scope>NUCLEOTIDE SEQUENCE [LARGE SCALE GENOMIC DNA]</scope>
    <source>
        <strain evidence="10 11">ATCC 22711</strain>
    </source>
</reference>
<feature type="domain" description="Wax synthase" evidence="9">
    <location>
        <begin position="195"/>
        <end position="282"/>
    </location>
</feature>
<gene>
    <name evidence="10" type="ORF">M430DRAFT_16971</name>
</gene>
<feature type="transmembrane region" description="Helical" evidence="8">
    <location>
        <begin position="243"/>
        <end position="265"/>
    </location>
</feature>
<accession>A0A2T3B837</accession>
<dbReference type="Pfam" id="PF13813">
    <property type="entry name" value="MBOAT_2"/>
    <property type="match status" value="1"/>
</dbReference>
<evidence type="ECO:0000256" key="5">
    <source>
        <dbReference type="ARBA" id="ARBA00022692"/>
    </source>
</evidence>
<dbReference type="GO" id="GO:0016020">
    <property type="term" value="C:membrane"/>
    <property type="evidence" value="ECO:0007669"/>
    <property type="project" value="UniProtKB-SubCell"/>
</dbReference>
<dbReference type="Proteomes" id="UP000241818">
    <property type="component" value="Unassembled WGS sequence"/>
</dbReference>
<evidence type="ECO:0000256" key="8">
    <source>
        <dbReference type="SAM" id="Phobius"/>
    </source>
</evidence>
<dbReference type="PANTHER" id="PTHR31595:SF57">
    <property type="entry name" value="OS04G0481900 PROTEIN"/>
    <property type="match status" value="1"/>
</dbReference>
<comment type="subcellular location">
    <subcellularLocation>
        <location evidence="1">Membrane</location>
        <topology evidence="1">Multi-pass membrane protein</topology>
    </subcellularLocation>
</comment>
<dbReference type="AlphaFoldDB" id="A0A2T3B837"/>
<comment type="pathway">
    <text evidence="2">Secondary metabolite biosynthesis.</text>
</comment>
<evidence type="ECO:0000256" key="3">
    <source>
        <dbReference type="ARBA" id="ARBA00007282"/>
    </source>
</evidence>